<name>A0A0F9MFM3_9ZZZZ</name>
<protein>
    <submittedName>
        <fullName evidence="1">Uncharacterized protein</fullName>
    </submittedName>
</protein>
<sequence length="108" mass="11899">MSDTIIIGVLASRGDPPLPSEYRECFSCKEGLWISRESLKDLPPDTDASCMNCAGLVIIPDSDSINVLKSTRAELNREGFSDEEIDAGVEKARGIMGIIHHKQEEESY</sequence>
<proteinExistence type="predicted"/>
<comment type="caution">
    <text evidence="1">The sequence shown here is derived from an EMBL/GenBank/DDBJ whole genome shotgun (WGS) entry which is preliminary data.</text>
</comment>
<accession>A0A0F9MFM3</accession>
<dbReference type="EMBL" id="LAZR01004885">
    <property type="protein sequence ID" value="KKN04699.1"/>
    <property type="molecule type" value="Genomic_DNA"/>
</dbReference>
<dbReference type="AlphaFoldDB" id="A0A0F9MFM3"/>
<organism evidence="1">
    <name type="scientific">marine sediment metagenome</name>
    <dbReference type="NCBI Taxonomy" id="412755"/>
    <lineage>
        <taxon>unclassified sequences</taxon>
        <taxon>metagenomes</taxon>
        <taxon>ecological metagenomes</taxon>
    </lineage>
</organism>
<gene>
    <name evidence="1" type="ORF">LCGC14_1094720</name>
</gene>
<evidence type="ECO:0000313" key="1">
    <source>
        <dbReference type="EMBL" id="KKN04699.1"/>
    </source>
</evidence>
<reference evidence="1" key="1">
    <citation type="journal article" date="2015" name="Nature">
        <title>Complex archaea that bridge the gap between prokaryotes and eukaryotes.</title>
        <authorList>
            <person name="Spang A."/>
            <person name="Saw J.H."/>
            <person name="Jorgensen S.L."/>
            <person name="Zaremba-Niedzwiedzka K."/>
            <person name="Martijn J."/>
            <person name="Lind A.E."/>
            <person name="van Eijk R."/>
            <person name="Schleper C."/>
            <person name="Guy L."/>
            <person name="Ettema T.J."/>
        </authorList>
    </citation>
    <scope>NUCLEOTIDE SEQUENCE</scope>
</reference>